<protein>
    <recommendedName>
        <fullName evidence="3">RNase H type-1 domain-containing protein</fullName>
    </recommendedName>
</protein>
<evidence type="ECO:0008006" key="3">
    <source>
        <dbReference type="Google" id="ProtNLM"/>
    </source>
</evidence>
<reference evidence="1" key="2">
    <citation type="submission" date="2023-05" db="EMBL/GenBank/DDBJ databases">
        <authorList>
            <person name="Schelkunov M.I."/>
        </authorList>
    </citation>
    <scope>NUCLEOTIDE SEQUENCE</scope>
    <source>
        <strain evidence="1">Hsosn_3</strain>
        <tissue evidence="1">Leaf</tissue>
    </source>
</reference>
<dbReference type="Proteomes" id="UP001237642">
    <property type="component" value="Unassembled WGS sequence"/>
</dbReference>
<reference evidence="1" key="1">
    <citation type="submission" date="2023-02" db="EMBL/GenBank/DDBJ databases">
        <title>Genome of toxic invasive species Heracleum sosnowskyi carries increased number of genes despite the absence of recent whole-genome duplications.</title>
        <authorList>
            <person name="Schelkunov M."/>
            <person name="Shtratnikova V."/>
            <person name="Makarenko M."/>
            <person name="Klepikova A."/>
            <person name="Omelchenko D."/>
            <person name="Novikova G."/>
            <person name="Obukhova E."/>
            <person name="Bogdanov V."/>
            <person name="Penin A."/>
            <person name="Logacheva M."/>
        </authorList>
    </citation>
    <scope>NUCLEOTIDE SEQUENCE</scope>
    <source>
        <strain evidence="1">Hsosn_3</strain>
        <tissue evidence="1">Leaf</tissue>
    </source>
</reference>
<gene>
    <name evidence="1" type="ORF">POM88_024158</name>
</gene>
<comment type="caution">
    <text evidence="1">The sequence shown here is derived from an EMBL/GenBank/DDBJ whole genome shotgun (WGS) entry which is preliminary data.</text>
</comment>
<evidence type="ECO:0000313" key="2">
    <source>
        <dbReference type="Proteomes" id="UP001237642"/>
    </source>
</evidence>
<organism evidence="1 2">
    <name type="scientific">Heracleum sosnowskyi</name>
    <dbReference type="NCBI Taxonomy" id="360622"/>
    <lineage>
        <taxon>Eukaryota</taxon>
        <taxon>Viridiplantae</taxon>
        <taxon>Streptophyta</taxon>
        <taxon>Embryophyta</taxon>
        <taxon>Tracheophyta</taxon>
        <taxon>Spermatophyta</taxon>
        <taxon>Magnoliopsida</taxon>
        <taxon>eudicotyledons</taxon>
        <taxon>Gunneridae</taxon>
        <taxon>Pentapetalae</taxon>
        <taxon>asterids</taxon>
        <taxon>campanulids</taxon>
        <taxon>Apiales</taxon>
        <taxon>Apiaceae</taxon>
        <taxon>Apioideae</taxon>
        <taxon>apioid superclade</taxon>
        <taxon>Tordylieae</taxon>
        <taxon>Tordyliinae</taxon>
        <taxon>Heracleum</taxon>
    </lineage>
</organism>
<keyword evidence="2" id="KW-1185">Reference proteome</keyword>
<proteinExistence type="predicted"/>
<sequence>MEPPLLAVRWRMPNWGAVKVYVHGYFSEEPFPNGNRSGIGVVIRDHRRRLLRLFAGSLGIENGRVNEHYAMFEGLIRAYLDKKDIVELETDNTEVYWEWTNSMIHEMVLIEEPFGQIYEFWSLDMGFGLVDLQFQTVFEDEVNGVVDINEAEAGQVEEDHA</sequence>
<evidence type="ECO:0000313" key="1">
    <source>
        <dbReference type="EMBL" id="KAK1377414.1"/>
    </source>
</evidence>
<accession>A0AAD8I2R2</accession>
<dbReference type="EMBL" id="JAUIZM010000006">
    <property type="protein sequence ID" value="KAK1377414.1"/>
    <property type="molecule type" value="Genomic_DNA"/>
</dbReference>
<name>A0AAD8I2R2_9APIA</name>
<dbReference type="AlphaFoldDB" id="A0AAD8I2R2"/>